<evidence type="ECO:0000256" key="1">
    <source>
        <dbReference type="ARBA" id="ARBA00006767"/>
    </source>
</evidence>
<comment type="similarity">
    <text evidence="1">Belongs to the bacterial ribosomal protein bS1 family.</text>
</comment>
<evidence type="ECO:0000256" key="3">
    <source>
        <dbReference type="ARBA" id="ARBA00023274"/>
    </source>
</evidence>
<dbReference type="Pfam" id="PF00575">
    <property type="entry name" value="S1"/>
    <property type="match status" value="1"/>
</dbReference>
<sequence length="123" mass="14030">MIKNRLCELVSNQSSHARIVPEFGRRARRSMLVSPHHSGIRAFVRLGGFDGLLHVNDMRWGHVASPRDLVEIGQTLTVKIIRLDRETQKVNLSLKHLADDPVTTFDRAALQYEARRCCARNQC</sequence>
<dbReference type="Gene3D" id="2.40.50.140">
    <property type="entry name" value="Nucleic acid-binding proteins"/>
    <property type="match status" value="1"/>
</dbReference>
<dbReference type="GO" id="GO:0003735">
    <property type="term" value="F:structural constituent of ribosome"/>
    <property type="evidence" value="ECO:0007669"/>
    <property type="project" value="TreeGrafter"/>
</dbReference>
<protein>
    <submittedName>
        <fullName evidence="5">30S ribosomal protein S1</fullName>
    </submittedName>
</protein>
<keyword evidence="3" id="KW-0687">Ribonucleoprotein</keyword>
<comment type="caution">
    <text evidence="5">The sequence shown here is derived from an EMBL/GenBank/DDBJ whole genome shotgun (WGS) entry which is preliminary data.</text>
</comment>
<dbReference type="SMART" id="SM00316">
    <property type="entry name" value="S1"/>
    <property type="match status" value="1"/>
</dbReference>
<dbReference type="EMBL" id="CASHTH010002976">
    <property type="protein sequence ID" value="CAI8038112.1"/>
    <property type="molecule type" value="Genomic_DNA"/>
</dbReference>
<evidence type="ECO:0000259" key="4">
    <source>
        <dbReference type="PROSITE" id="PS50126"/>
    </source>
</evidence>
<proteinExistence type="inferred from homology"/>
<dbReference type="InterPro" id="IPR050437">
    <property type="entry name" value="Ribos_protein_bS1-like"/>
</dbReference>
<name>A0AA35X546_GEOBA</name>
<gene>
    <name evidence="5" type="ORF">GBAR_LOCUS21256</name>
</gene>
<dbReference type="Proteomes" id="UP001174909">
    <property type="component" value="Unassembled WGS sequence"/>
</dbReference>
<dbReference type="InterPro" id="IPR003029">
    <property type="entry name" value="S1_domain"/>
</dbReference>
<feature type="domain" description="S1 motif" evidence="4">
    <location>
        <begin position="42"/>
        <end position="95"/>
    </location>
</feature>
<evidence type="ECO:0000256" key="2">
    <source>
        <dbReference type="ARBA" id="ARBA00022980"/>
    </source>
</evidence>
<dbReference type="PANTHER" id="PTHR10724:SF7">
    <property type="entry name" value="SMALL RIBOSOMAL SUBUNIT PROTEIN BS1C"/>
    <property type="match status" value="1"/>
</dbReference>
<keyword evidence="2 5" id="KW-0689">Ribosomal protein</keyword>
<dbReference type="SUPFAM" id="SSF50249">
    <property type="entry name" value="Nucleic acid-binding proteins"/>
    <property type="match status" value="1"/>
</dbReference>
<dbReference type="PROSITE" id="PS50126">
    <property type="entry name" value="S1"/>
    <property type="match status" value="1"/>
</dbReference>
<dbReference type="GO" id="GO:0022627">
    <property type="term" value="C:cytosolic small ribosomal subunit"/>
    <property type="evidence" value="ECO:0007669"/>
    <property type="project" value="TreeGrafter"/>
</dbReference>
<dbReference type="GO" id="GO:0003729">
    <property type="term" value="F:mRNA binding"/>
    <property type="evidence" value="ECO:0007669"/>
    <property type="project" value="TreeGrafter"/>
</dbReference>
<dbReference type="InterPro" id="IPR012340">
    <property type="entry name" value="NA-bd_OB-fold"/>
</dbReference>
<evidence type="ECO:0000313" key="5">
    <source>
        <dbReference type="EMBL" id="CAI8038112.1"/>
    </source>
</evidence>
<evidence type="ECO:0000313" key="6">
    <source>
        <dbReference type="Proteomes" id="UP001174909"/>
    </source>
</evidence>
<reference evidence="5" key="1">
    <citation type="submission" date="2023-03" db="EMBL/GenBank/DDBJ databases">
        <authorList>
            <person name="Steffen K."/>
            <person name="Cardenas P."/>
        </authorList>
    </citation>
    <scope>NUCLEOTIDE SEQUENCE</scope>
</reference>
<organism evidence="5 6">
    <name type="scientific">Geodia barretti</name>
    <name type="common">Barrett's horny sponge</name>
    <dbReference type="NCBI Taxonomy" id="519541"/>
    <lineage>
        <taxon>Eukaryota</taxon>
        <taxon>Metazoa</taxon>
        <taxon>Porifera</taxon>
        <taxon>Demospongiae</taxon>
        <taxon>Heteroscleromorpha</taxon>
        <taxon>Tetractinellida</taxon>
        <taxon>Astrophorina</taxon>
        <taxon>Geodiidae</taxon>
        <taxon>Geodia</taxon>
    </lineage>
</organism>
<accession>A0AA35X546</accession>
<dbReference type="GO" id="GO:0006412">
    <property type="term" value="P:translation"/>
    <property type="evidence" value="ECO:0007669"/>
    <property type="project" value="TreeGrafter"/>
</dbReference>
<dbReference type="AlphaFoldDB" id="A0AA35X546"/>
<keyword evidence="6" id="KW-1185">Reference proteome</keyword>
<dbReference type="PANTHER" id="PTHR10724">
    <property type="entry name" value="30S RIBOSOMAL PROTEIN S1"/>
    <property type="match status" value="1"/>
</dbReference>